<feature type="compositionally biased region" description="Basic residues" evidence="1">
    <location>
        <begin position="52"/>
        <end position="61"/>
    </location>
</feature>
<accession>A0A6J4JB74</accession>
<feature type="compositionally biased region" description="Basic and acidic residues" evidence="1">
    <location>
        <begin position="105"/>
        <end position="117"/>
    </location>
</feature>
<name>A0A6J4JB74_9SPHI</name>
<evidence type="ECO:0000313" key="2">
    <source>
        <dbReference type="EMBL" id="CAA9275574.1"/>
    </source>
</evidence>
<dbReference type="EMBL" id="CADCTQ010000281">
    <property type="protein sequence ID" value="CAA9275574.1"/>
    <property type="molecule type" value="Genomic_DNA"/>
</dbReference>
<protein>
    <submittedName>
        <fullName evidence="2">Uncharacterized protein</fullName>
    </submittedName>
</protein>
<gene>
    <name evidence="2" type="ORF">AVDCRST_MAG56-3356</name>
</gene>
<proteinExistence type="predicted"/>
<feature type="region of interest" description="Disordered" evidence="1">
    <location>
        <begin position="1"/>
        <end position="123"/>
    </location>
</feature>
<organism evidence="2">
    <name type="scientific">uncultured Cytophagales bacterium</name>
    <dbReference type="NCBI Taxonomy" id="158755"/>
    <lineage>
        <taxon>Bacteria</taxon>
        <taxon>Pseudomonadati</taxon>
        <taxon>Bacteroidota</taxon>
        <taxon>Sphingobacteriia</taxon>
        <taxon>Sphingobacteriales</taxon>
        <taxon>environmental samples</taxon>
    </lineage>
</organism>
<dbReference type="AlphaFoldDB" id="A0A6J4JB74"/>
<feature type="non-terminal residue" evidence="2">
    <location>
        <position position="1"/>
    </location>
</feature>
<feature type="non-terminal residue" evidence="2">
    <location>
        <position position="123"/>
    </location>
</feature>
<sequence>ESNNSTTWRRLIAGRRADYRPVAGGRRQTTGQPQRHRAGRAFHAGRIPAGLHRQKLPHWHRGQPEVRRQHPGHQRAGHGGVLRRDREGDPASGRTRLFVAQAGRIHRESNEPGRRIPAEAGAV</sequence>
<reference evidence="2" key="1">
    <citation type="submission" date="2020-02" db="EMBL/GenBank/DDBJ databases">
        <authorList>
            <person name="Meier V. D."/>
        </authorList>
    </citation>
    <scope>NUCLEOTIDE SEQUENCE</scope>
    <source>
        <strain evidence="2">AVDCRST_MAG56</strain>
    </source>
</reference>
<evidence type="ECO:0000256" key="1">
    <source>
        <dbReference type="SAM" id="MobiDB-lite"/>
    </source>
</evidence>